<dbReference type="RefSeq" id="WP_145249296.1">
    <property type="nucleotide sequence ID" value="NZ_CP036278.1"/>
</dbReference>
<evidence type="ECO:0000313" key="2">
    <source>
        <dbReference type="EMBL" id="QDU57874.1"/>
    </source>
</evidence>
<reference evidence="2 3" key="1">
    <citation type="submission" date="2019-02" db="EMBL/GenBank/DDBJ databases">
        <title>Deep-cultivation of Planctomycetes and their phenomic and genomic characterization uncovers novel biology.</title>
        <authorList>
            <person name="Wiegand S."/>
            <person name="Jogler M."/>
            <person name="Boedeker C."/>
            <person name="Pinto D."/>
            <person name="Vollmers J."/>
            <person name="Rivas-Marin E."/>
            <person name="Kohn T."/>
            <person name="Peeters S.H."/>
            <person name="Heuer A."/>
            <person name="Rast P."/>
            <person name="Oberbeckmann S."/>
            <person name="Bunk B."/>
            <person name="Jeske O."/>
            <person name="Meyerdierks A."/>
            <person name="Storesund J.E."/>
            <person name="Kallscheuer N."/>
            <person name="Luecker S."/>
            <person name="Lage O.M."/>
            <person name="Pohl T."/>
            <person name="Merkel B.J."/>
            <person name="Hornburger P."/>
            <person name="Mueller R.-W."/>
            <person name="Bruemmer F."/>
            <person name="Labrenz M."/>
            <person name="Spormann A.M."/>
            <person name="Op den Camp H."/>
            <person name="Overmann J."/>
            <person name="Amann R."/>
            <person name="Jetten M.S.M."/>
            <person name="Mascher T."/>
            <person name="Medema M.H."/>
            <person name="Devos D.P."/>
            <person name="Kaster A.-K."/>
            <person name="Ovreas L."/>
            <person name="Rohde M."/>
            <person name="Galperin M.Y."/>
            <person name="Jogler C."/>
        </authorList>
    </citation>
    <scope>NUCLEOTIDE SEQUENCE [LARGE SCALE GENOMIC DNA]</scope>
    <source>
        <strain evidence="2 3">Pan181</strain>
    </source>
</reference>
<proteinExistence type="predicted"/>
<accession>A0A518AT10</accession>
<organism evidence="2 3">
    <name type="scientific">Aeoliella mucimassa</name>
    <dbReference type="NCBI Taxonomy" id="2527972"/>
    <lineage>
        <taxon>Bacteria</taxon>
        <taxon>Pseudomonadati</taxon>
        <taxon>Planctomycetota</taxon>
        <taxon>Planctomycetia</taxon>
        <taxon>Pirellulales</taxon>
        <taxon>Lacipirellulaceae</taxon>
        <taxon>Aeoliella</taxon>
    </lineage>
</organism>
<dbReference type="InterPro" id="IPR037171">
    <property type="entry name" value="NagB/RpiA_transferase-like"/>
</dbReference>
<dbReference type="PANTHER" id="PTHR43682">
    <property type="entry name" value="LACTATE UTILIZATION PROTEIN C"/>
    <property type="match status" value="1"/>
</dbReference>
<name>A0A518AT10_9BACT</name>
<dbReference type="InterPro" id="IPR024185">
    <property type="entry name" value="FTHF_cligase-like_sf"/>
</dbReference>
<dbReference type="SUPFAM" id="SSF100950">
    <property type="entry name" value="NagB/RpiA/CoA transferase-like"/>
    <property type="match status" value="1"/>
</dbReference>
<dbReference type="AlphaFoldDB" id="A0A518AT10"/>
<dbReference type="Pfam" id="PF02589">
    <property type="entry name" value="LUD_dom"/>
    <property type="match status" value="1"/>
</dbReference>
<gene>
    <name evidence="2" type="primary">lutC</name>
    <name evidence="2" type="ORF">Pan181_40970</name>
</gene>
<protein>
    <submittedName>
        <fullName evidence="2">Lactate utilization protein C</fullName>
    </submittedName>
</protein>
<dbReference type="InterPro" id="IPR003741">
    <property type="entry name" value="LUD_dom"/>
</dbReference>
<evidence type="ECO:0000259" key="1">
    <source>
        <dbReference type="Pfam" id="PF02589"/>
    </source>
</evidence>
<dbReference type="OrthoDB" id="9794157at2"/>
<dbReference type="PANTHER" id="PTHR43682:SF1">
    <property type="entry name" value="LACTATE UTILIZATION PROTEIN C"/>
    <property type="match status" value="1"/>
</dbReference>
<dbReference type="KEGG" id="amuc:Pan181_40970"/>
<evidence type="ECO:0000313" key="3">
    <source>
        <dbReference type="Proteomes" id="UP000315750"/>
    </source>
</evidence>
<sequence length="201" mass="21983">MSSSRKHILQQVKANRAAEFELPSLDQDWQTFGDPLERFCEVLTSTGGNSLRVNDLASANEWFEQRISGNADSQTISLVEGVGRSTLELDQLETPQELSGLDWAILPAEFGVAENGALWVTDINAKHRAVYYLCEHLVLVLPASQVVHNMPQAYERLAGFATDDTPPFGCFIAGPSKTADIEQSLVIGAQGPRSLDVLLIV</sequence>
<keyword evidence="3" id="KW-1185">Reference proteome</keyword>
<dbReference type="EMBL" id="CP036278">
    <property type="protein sequence ID" value="QDU57874.1"/>
    <property type="molecule type" value="Genomic_DNA"/>
</dbReference>
<dbReference type="Gene3D" id="3.40.50.10420">
    <property type="entry name" value="NagB/RpiA/CoA transferase-like"/>
    <property type="match status" value="1"/>
</dbReference>
<feature type="domain" description="LUD" evidence="1">
    <location>
        <begin position="90"/>
        <end position="200"/>
    </location>
</feature>
<dbReference type="Proteomes" id="UP000315750">
    <property type="component" value="Chromosome"/>
</dbReference>